<dbReference type="GO" id="GO:0005283">
    <property type="term" value="F:amino acid:sodium symporter activity"/>
    <property type="evidence" value="ECO:0007669"/>
    <property type="project" value="TreeGrafter"/>
</dbReference>
<dbReference type="PANTHER" id="PTHR11616">
    <property type="entry name" value="SODIUM/CHLORIDE DEPENDENT TRANSPORTER"/>
    <property type="match status" value="1"/>
</dbReference>
<evidence type="ECO:0000313" key="12">
    <source>
        <dbReference type="EMBL" id="NOV44220.1"/>
    </source>
</evidence>
<dbReference type="GO" id="GO:0089718">
    <property type="term" value="P:amino acid import across plasma membrane"/>
    <property type="evidence" value="ECO:0007669"/>
    <property type="project" value="TreeGrafter"/>
</dbReference>
<keyword evidence="3 10" id="KW-0813">Transport</keyword>
<feature type="transmembrane region" description="Helical" evidence="11">
    <location>
        <begin position="451"/>
        <end position="476"/>
    </location>
</feature>
<dbReference type="GO" id="GO:0015187">
    <property type="term" value="F:glycine transmembrane transporter activity"/>
    <property type="evidence" value="ECO:0007669"/>
    <property type="project" value="TreeGrafter"/>
</dbReference>
<keyword evidence="9" id="KW-1015">Disulfide bond</keyword>
<evidence type="ECO:0000256" key="3">
    <source>
        <dbReference type="ARBA" id="ARBA00022448"/>
    </source>
</evidence>
<evidence type="ECO:0000256" key="5">
    <source>
        <dbReference type="ARBA" id="ARBA00022847"/>
    </source>
</evidence>
<feature type="binding site" evidence="8">
    <location>
        <position position="39"/>
    </location>
    <ligand>
        <name>Na(+)</name>
        <dbReference type="ChEBI" id="CHEBI:29101"/>
        <label>1</label>
    </ligand>
</feature>
<dbReference type="EMBL" id="GIIL01000494">
    <property type="protein sequence ID" value="NOV44220.1"/>
    <property type="molecule type" value="Transcribed_RNA"/>
</dbReference>
<comment type="similarity">
    <text evidence="2 10">Belongs to the sodium:neurotransmitter symporter (SNF) (TC 2.A.22) family.</text>
</comment>
<organism evidence="12">
    <name type="scientific">Xenopsylla cheopis</name>
    <name type="common">Oriental rat flea</name>
    <name type="synonym">Pulex cheopis</name>
    <dbReference type="NCBI Taxonomy" id="163159"/>
    <lineage>
        <taxon>Eukaryota</taxon>
        <taxon>Metazoa</taxon>
        <taxon>Ecdysozoa</taxon>
        <taxon>Arthropoda</taxon>
        <taxon>Hexapoda</taxon>
        <taxon>Insecta</taxon>
        <taxon>Pterygota</taxon>
        <taxon>Neoptera</taxon>
        <taxon>Endopterygota</taxon>
        <taxon>Siphonaptera</taxon>
        <taxon>Pulicidae</taxon>
        <taxon>Xenopsyllinae</taxon>
        <taxon>Xenopsylla</taxon>
    </lineage>
</organism>
<feature type="binding site" evidence="8">
    <location>
        <position position="41"/>
    </location>
    <ligand>
        <name>Na(+)</name>
        <dbReference type="ChEBI" id="CHEBI:29101"/>
        <label>1</label>
    </ligand>
</feature>
<dbReference type="AlphaFoldDB" id="A0A6M2DF05"/>
<comment type="subcellular location">
    <subcellularLocation>
        <location evidence="1">Membrane</location>
        <topology evidence="1">Multi-pass membrane protein</topology>
    </subcellularLocation>
</comment>
<keyword evidence="4 10" id="KW-0812">Transmembrane</keyword>
<dbReference type="GO" id="GO:0015179">
    <property type="term" value="F:L-amino acid transmembrane transporter activity"/>
    <property type="evidence" value="ECO:0007669"/>
    <property type="project" value="TreeGrafter"/>
</dbReference>
<feature type="transmembrane region" description="Helical" evidence="11">
    <location>
        <begin position="110"/>
        <end position="134"/>
    </location>
</feature>
<keyword evidence="7 11" id="KW-0472">Membrane</keyword>
<feature type="transmembrane region" description="Helical" evidence="11">
    <location>
        <begin position="60"/>
        <end position="78"/>
    </location>
</feature>
<dbReference type="GO" id="GO:0046872">
    <property type="term" value="F:metal ion binding"/>
    <property type="evidence" value="ECO:0007669"/>
    <property type="project" value="UniProtKB-KW"/>
</dbReference>
<feature type="binding site" evidence="8">
    <location>
        <position position="46"/>
    </location>
    <ligand>
        <name>Na(+)</name>
        <dbReference type="ChEBI" id="CHEBI:29101"/>
        <label>1</label>
    </ligand>
</feature>
<dbReference type="PRINTS" id="PR00176">
    <property type="entry name" value="NANEUSMPORT"/>
</dbReference>
<feature type="transmembrane region" description="Helical" evidence="11">
    <location>
        <begin position="321"/>
        <end position="338"/>
    </location>
</feature>
<keyword evidence="6 11" id="KW-1133">Transmembrane helix</keyword>
<evidence type="ECO:0000256" key="4">
    <source>
        <dbReference type="ARBA" id="ARBA00022692"/>
    </source>
</evidence>
<evidence type="ECO:0000256" key="7">
    <source>
        <dbReference type="ARBA" id="ARBA00023136"/>
    </source>
</evidence>
<dbReference type="InterPro" id="IPR037272">
    <property type="entry name" value="SNS_sf"/>
</dbReference>
<dbReference type="InterPro" id="IPR000175">
    <property type="entry name" value="Na/ntran_symport"/>
</dbReference>
<feature type="transmembrane region" description="Helical" evidence="11">
    <location>
        <begin position="561"/>
        <end position="587"/>
    </location>
</feature>
<proteinExistence type="inferred from homology"/>
<evidence type="ECO:0000256" key="11">
    <source>
        <dbReference type="SAM" id="Phobius"/>
    </source>
</evidence>
<dbReference type="PROSITE" id="PS00610">
    <property type="entry name" value="NA_NEUROTRAN_SYMP_1"/>
    <property type="match status" value="1"/>
</dbReference>
<dbReference type="GO" id="GO:0005886">
    <property type="term" value="C:plasma membrane"/>
    <property type="evidence" value="ECO:0007669"/>
    <property type="project" value="TreeGrafter"/>
</dbReference>
<feature type="transmembrane region" description="Helical" evidence="11">
    <location>
        <begin position="266"/>
        <end position="285"/>
    </location>
</feature>
<feature type="binding site" evidence="8">
    <location>
        <position position="42"/>
    </location>
    <ligand>
        <name>Na(+)</name>
        <dbReference type="ChEBI" id="CHEBI:29101"/>
        <label>1</label>
    </ligand>
</feature>
<keyword evidence="8" id="KW-0479">Metal-binding</keyword>
<reference evidence="12" key="1">
    <citation type="submission" date="2020-03" db="EMBL/GenBank/DDBJ databases">
        <title>Transcriptomic Profiling of the Digestive Tract of the Rat Flea, Xenopsylla cheopis, Following Blood Feeding and Infection with Yersinia pestis.</title>
        <authorList>
            <person name="Bland D.M."/>
            <person name="Martens C.A."/>
            <person name="Virtaneva K."/>
            <person name="Kanakabandi K."/>
            <person name="Long D."/>
            <person name="Rosenke R."/>
            <person name="Saturday G.A."/>
            <person name="Hoyt F.H."/>
            <person name="Bruno D.P."/>
            <person name="Ribeiro J.M.C."/>
            <person name="Hinnebusch J."/>
        </authorList>
    </citation>
    <scope>NUCLEOTIDE SEQUENCE</scope>
</reference>
<keyword evidence="8" id="KW-0915">Sodium</keyword>
<feature type="transmembrane region" description="Helical" evidence="11">
    <location>
        <begin position="27"/>
        <end position="48"/>
    </location>
</feature>
<sequence>MTSVTIDESQSEARSGSTDQLVARGNWATHFEFLLACLGYAVGLGNVWRFPYLAYRNGGGAFLIPFIIMMLVIGLPTFFLEMSIGQYSGLGPIKAFAALSPIFGGTGYAVLTVITLVTIYYEVIVAWILFYIFASFTSELKWGSCQNDFNTIDCYSVLEDKECRAWTNGTYTFYHKHCMPVKDICQKFNLTFEDSMHCRNGSLSLHLSSIVSRTLAAEEYYNNYVLGRYDHTWEDWGAPNWQLVLCLALAWIITCLCLLKGINNAGGVLYITIFSPYVVLIALLIRGATLDGALEGIKFYITPDFGALSKPEVWGDAASQIFYSFGIACGSLVTLSSYNPFSNNCHKDAIYVSILNVSTAIFAGFVVFSITGFLAHEMGVPLTEVAEHGPGLAFVAYPEAVNLMPIPQLWSVLFFLMMLALGLSSQFGGLETINSCIIDQWPELRAHRWKVTVGTCTSCFLLGIPMVCGGGVYLFTLMDWNTASWAVLLIGMAQLVLVSWSYGMNKYLENIAEMGIKLHKITQWYWKVTITVISPIACLAVFVFLMIHYETATFEDYVFPVWADIIGILIGLCTLIPIPLYALYILISRKLTGWDLFKPTKDWGPQKDVTRRGSLLVSRITNDNKAKESE</sequence>
<feature type="binding site" evidence="8">
    <location>
        <position position="324"/>
    </location>
    <ligand>
        <name>Na(+)</name>
        <dbReference type="ChEBI" id="CHEBI:29101"/>
        <label>1</label>
    </ligand>
</feature>
<dbReference type="PANTHER" id="PTHR11616:SF236">
    <property type="entry name" value="TRANSPORTER"/>
    <property type="match status" value="1"/>
</dbReference>
<evidence type="ECO:0000256" key="2">
    <source>
        <dbReference type="ARBA" id="ARBA00006459"/>
    </source>
</evidence>
<feature type="transmembrane region" description="Helical" evidence="11">
    <location>
        <begin position="524"/>
        <end position="549"/>
    </location>
</feature>
<feature type="binding site" evidence="8">
    <location>
        <position position="421"/>
    </location>
    <ligand>
        <name>Na(+)</name>
        <dbReference type="ChEBI" id="CHEBI:29101"/>
        <label>1</label>
    </ligand>
</feature>
<evidence type="ECO:0000256" key="9">
    <source>
        <dbReference type="PIRSR" id="PIRSR600175-2"/>
    </source>
</evidence>
<feature type="transmembrane region" description="Helical" evidence="11">
    <location>
        <begin position="350"/>
        <end position="375"/>
    </location>
</feature>
<name>A0A6M2DF05_XENCH</name>
<evidence type="ECO:0000256" key="6">
    <source>
        <dbReference type="ARBA" id="ARBA00022989"/>
    </source>
</evidence>
<dbReference type="PROSITE" id="PS50267">
    <property type="entry name" value="NA_NEUROTRAN_SYMP_3"/>
    <property type="match status" value="1"/>
</dbReference>
<dbReference type="SUPFAM" id="SSF161070">
    <property type="entry name" value="SNF-like"/>
    <property type="match status" value="1"/>
</dbReference>
<feature type="binding site" evidence="8">
    <location>
        <position position="356"/>
    </location>
    <ligand>
        <name>Na(+)</name>
        <dbReference type="ChEBI" id="CHEBI:29101"/>
        <label>1</label>
    </ligand>
</feature>
<feature type="transmembrane region" description="Helical" evidence="11">
    <location>
        <begin position="482"/>
        <end position="503"/>
    </location>
</feature>
<evidence type="ECO:0000256" key="8">
    <source>
        <dbReference type="PIRSR" id="PIRSR600175-1"/>
    </source>
</evidence>
<feature type="transmembrane region" description="Helical" evidence="11">
    <location>
        <begin position="409"/>
        <end position="430"/>
    </location>
</feature>
<feature type="transmembrane region" description="Helical" evidence="11">
    <location>
        <begin position="241"/>
        <end position="259"/>
    </location>
</feature>
<protein>
    <recommendedName>
        <fullName evidence="10">Transporter</fullName>
    </recommendedName>
</protein>
<evidence type="ECO:0000256" key="10">
    <source>
        <dbReference type="RuleBase" id="RU003732"/>
    </source>
</evidence>
<keyword evidence="5 10" id="KW-0769">Symport</keyword>
<feature type="binding site" evidence="8">
    <location>
        <position position="425"/>
    </location>
    <ligand>
        <name>Na(+)</name>
        <dbReference type="ChEBI" id="CHEBI:29101"/>
        <label>1</label>
    </ligand>
</feature>
<evidence type="ECO:0000256" key="1">
    <source>
        <dbReference type="ARBA" id="ARBA00004141"/>
    </source>
</evidence>
<feature type="disulfide bond" evidence="9">
    <location>
        <begin position="145"/>
        <end position="154"/>
    </location>
</feature>
<accession>A0A6M2DF05</accession>
<dbReference type="Pfam" id="PF00209">
    <property type="entry name" value="SNF"/>
    <property type="match status" value="1"/>
</dbReference>